<keyword evidence="1" id="KW-0396">Initiation factor</keyword>
<evidence type="ECO:0000313" key="2">
    <source>
        <dbReference type="EMBL" id="MBX22299.1"/>
    </source>
</evidence>
<organism evidence="2">
    <name type="scientific">Rhizophora mucronata</name>
    <name type="common">Asiatic mangrove</name>
    <dbReference type="NCBI Taxonomy" id="61149"/>
    <lineage>
        <taxon>Eukaryota</taxon>
        <taxon>Viridiplantae</taxon>
        <taxon>Streptophyta</taxon>
        <taxon>Embryophyta</taxon>
        <taxon>Tracheophyta</taxon>
        <taxon>Spermatophyta</taxon>
        <taxon>Magnoliopsida</taxon>
        <taxon>eudicotyledons</taxon>
        <taxon>Gunneridae</taxon>
        <taxon>Pentapetalae</taxon>
        <taxon>rosids</taxon>
        <taxon>fabids</taxon>
        <taxon>Malpighiales</taxon>
        <taxon>Rhizophoraceae</taxon>
        <taxon>Rhizophora</taxon>
    </lineage>
</organism>
<name>A0A2P2LWF9_RHIMU</name>
<protein>
    <submittedName>
        <fullName evidence="2">Transcription factor</fullName>
    </submittedName>
    <submittedName>
        <fullName evidence="1">Transcription initiation factor TFIID subunit 10</fullName>
    </submittedName>
</protein>
<dbReference type="EMBL" id="GGEC01041811">
    <property type="protein sequence ID" value="MBX22295.1"/>
    <property type="molecule type" value="Transcribed_RNA"/>
</dbReference>
<evidence type="ECO:0000313" key="1">
    <source>
        <dbReference type="EMBL" id="MBX22295.1"/>
    </source>
</evidence>
<reference evidence="2" key="1">
    <citation type="submission" date="2018-02" db="EMBL/GenBank/DDBJ databases">
        <title>Rhizophora mucronata_Transcriptome.</title>
        <authorList>
            <person name="Meera S.P."/>
            <person name="Sreeshan A."/>
            <person name="Augustine A."/>
        </authorList>
    </citation>
    <scope>NUCLEOTIDE SEQUENCE</scope>
    <source>
        <tissue evidence="2">Leaf</tissue>
    </source>
</reference>
<dbReference type="EMBL" id="GGEC01041815">
    <property type="protein sequence ID" value="MBX22299.1"/>
    <property type="molecule type" value="Transcribed_RNA"/>
</dbReference>
<sequence>MHHNNNVGQNSKLVGRKQRMLDNHFGLTSCSALDKSSIVKISRLSFCCFSLLSLITAAW</sequence>
<accession>A0A2P2LWF9</accession>
<dbReference type="AlphaFoldDB" id="A0A2P2LWF9"/>
<proteinExistence type="predicted"/>
<dbReference type="GO" id="GO:0003743">
    <property type="term" value="F:translation initiation factor activity"/>
    <property type="evidence" value="ECO:0007669"/>
    <property type="project" value="UniProtKB-KW"/>
</dbReference>
<keyword evidence="1" id="KW-0648">Protein biosynthesis</keyword>